<evidence type="ECO:0000313" key="2">
    <source>
        <dbReference type="EMBL" id="KAG2245492.1"/>
    </source>
</evidence>
<feature type="compositionally biased region" description="Acidic residues" evidence="1">
    <location>
        <begin position="74"/>
        <end position="83"/>
    </location>
</feature>
<name>A0A8X7TKQ6_BRACI</name>
<dbReference type="EMBL" id="JAAMPC010000017">
    <property type="protein sequence ID" value="KAG2245492.1"/>
    <property type="molecule type" value="Genomic_DNA"/>
</dbReference>
<feature type="compositionally biased region" description="Acidic residues" evidence="1">
    <location>
        <begin position="47"/>
        <end position="66"/>
    </location>
</feature>
<proteinExistence type="predicted"/>
<keyword evidence="3" id="KW-1185">Reference proteome</keyword>
<reference evidence="2 3" key="1">
    <citation type="submission" date="2020-02" db="EMBL/GenBank/DDBJ databases">
        <authorList>
            <person name="Ma Q."/>
            <person name="Huang Y."/>
            <person name="Song X."/>
            <person name="Pei D."/>
        </authorList>
    </citation>
    <scope>NUCLEOTIDE SEQUENCE [LARGE SCALE GENOMIC DNA]</scope>
    <source>
        <strain evidence="2">Sxm20200214</strain>
        <tissue evidence="2">Leaf</tissue>
    </source>
</reference>
<dbReference type="Proteomes" id="UP000886595">
    <property type="component" value="Unassembled WGS sequence"/>
</dbReference>
<accession>A0A8X7TKQ6</accession>
<protein>
    <submittedName>
        <fullName evidence="2">Uncharacterized protein</fullName>
    </submittedName>
</protein>
<dbReference type="OrthoDB" id="1748617at2759"/>
<comment type="caution">
    <text evidence="2">The sequence shown here is derived from an EMBL/GenBank/DDBJ whole genome shotgun (WGS) entry which is preliminary data.</text>
</comment>
<dbReference type="AlphaFoldDB" id="A0A8X7TKQ6"/>
<evidence type="ECO:0000256" key="1">
    <source>
        <dbReference type="SAM" id="MobiDB-lite"/>
    </source>
</evidence>
<organism evidence="2 3">
    <name type="scientific">Brassica carinata</name>
    <name type="common">Ethiopian mustard</name>
    <name type="synonym">Abyssinian cabbage</name>
    <dbReference type="NCBI Taxonomy" id="52824"/>
    <lineage>
        <taxon>Eukaryota</taxon>
        <taxon>Viridiplantae</taxon>
        <taxon>Streptophyta</taxon>
        <taxon>Embryophyta</taxon>
        <taxon>Tracheophyta</taxon>
        <taxon>Spermatophyta</taxon>
        <taxon>Magnoliopsida</taxon>
        <taxon>eudicotyledons</taxon>
        <taxon>Gunneridae</taxon>
        <taxon>Pentapetalae</taxon>
        <taxon>rosids</taxon>
        <taxon>malvids</taxon>
        <taxon>Brassicales</taxon>
        <taxon>Brassicaceae</taxon>
        <taxon>Brassiceae</taxon>
        <taxon>Brassica</taxon>
    </lineage>
</organism>
<feature type="region of interest" description="Disordered" evidence="1">
    <location>
        <begin position="1"/>
        <end position="101"/>
    </location>
</feature>
<gene>
    <name evidence="2" type="ORF">Bca52824_085120</name>
</gene>
<sequence>MNSDEPEGPLTFEKEEGELSPNGDFEDNVGLHEDLGVKSTSKPENLADAEVENEDEDSENASEGGEECSHDENREEESGEHDEVDGKAESEGEAEEVDSHILAGDTELLRQSERVLLSARPLSKHVAAVLRDGMTKDIRVFYGNDDFYVLFRLHQVSASFDMVACTQIID</sequence>
<evidence type="ECO:0000313" key="3">
    <source>
        <dbReference type="Proteomes" id="UP000886595"/>
    </source>
</evidence>